<keyword evidence="14" id="KW-0282">Flagellum</keyword>
<keyword evidence="6" id="KW-0574">Periplasm</keyword>
<dbReference type="Gene3D" id="1.10.530.10">
    <property type="match status" value="1"/>
</dbReference>
<dbReference type="GO" id="GO:0044780">
    <property type="term" value="P:bacterial-type flagellum assembly"/>
    <property type="evidence" value="ECO:0007669"/>
    <property type="project" value="InterPro"/>
</dbReference>
<dbReference type="RefSeq" id="WP_142903216.1">
    <property type="nucleotide sequence ID" value="NZ_ML660089.1"/>
</dbReference>
<feature type="region of interest" description="Disordered" evidence="12">
    <location>
        <begin position="138"/>
        <end position="204"/>
    </location>
</feature>
<dbReference type="SMART" id="SM00047">
    <property type="entry name" value="LYZ2"/>
    <property type="match status" value="1"/>
</dbReference>
<comment type="similarity">
    <text evidence="4">In the C-terminal section; belongs to the glycosyl hydrolase 73 family.</text>
</comment>
<dbReference type="InterPro" id="IPR013377">
    <property type="entry name" value="FlgJ"/>
</dbReference>
<dbReference type="GO" id="GO:0042597">
    <property type="term" value="C:periplasmic space"/>
    <property type="evidence" value="ECO:0007669"/>
    <property type="project" value="UniProtKB-SubCell"/>
</dbReference>
<comment type="caution">
    <text evidence="14">The sequence shown here is derived from an EMBL/GenBank/DDBJ whole genome shotgun (WGS) entry which is preliminary data.</text>
</comment>
<name>A0A545U3S5_9GAMM</name>
<evidence type="ECO:0000256" key="12">
    <source>
        <dbReference type="SAM" id="MobiDB-lite"/>
    </source>
</evidence>
<evidence type="ECO:0000256" key="10">
    <source>
        <dbReference type="ARBA" id="ARBA00023316"/>
    </source>
</evidence>
<comment type="similarity">
    <text evidence="3">In the N-terminal section; belongs to the FlgJ family.</text>
</comment>
<comment type="function">
    <text evidence="1">Flagellum-specific muramidase which hydrolyzes the peptidoglycan layer to assemble the rod structure in the periplasmic space.</text>
</comment>
<dbReference type="Proteomes" id="UP000319732">
    <property type="component" value="Unassembled WGS sequence"/>
</dbReference>
<dbReference type="GO" id="GO:0016798">
    <property type="term" value="F:hydrolase activity, acting on glycosyl bonds"/>
    <property type="evidence" value="ECO:0007669"/>
    <property type="project" value="UniProtKB-KW"/>
</dbReference>
<evidence type="ECO:0000256" key="11">
    <source>
        <dbReference type="ARBA" id="ARBA00030835"/>
    </source>
</evidence>
<dbReference type="InterPro" id="IPR051056">
    <property type="entry name" value="Glycosyl_Hydrolase_73"/>
</dbReference>
<feature type="region of interest" description="Disordered" evidence="12">
    <location>
        <begin position="372"/>
        <end position="421"/>
    </location>
</feature>
<keyword evidence="10" id="KW-0961">Cell wall biogenesis/degradation</keyword>
<dbReference type="PANTHER" id="PTHR33308:SF9">
    <property type="entry name" value="PEPTIDOGLYCAN HYDROLASE FLGJ"/>
    <property type="match status" value="1"/>
</dbReference>
<organism evidence="14 15">
    <name type="scientific">Exilibacterium tricleocarpae</name>
    <dbReference type="NCBI Taxonomy" id="2591008"/>
    <lineage>
        <taxon>Bacteria</taxon>
        <taxon>Pseudomonadati</taxon>
        <taxon>Pseudomonadota</taxon>
        <taxon>Gammaproteobacteria</taxon>
        <taxon>Cellvibrionales</taxon>
        <taxon>Cellvibrionaceae</taxon>
        <taxon>Exilibacterium</taxon>
    </lineage>
</organism>
<evidence type="ECO:0000313" key="15">
    <source>
        <dbReference type="Proteomes" id="UP000319732"/>
    </source>
</evidence>
<dbReference type="Gene3D" id="2.10.70.40">
    <property type="entry name" value="peptidoglycan hydrolase"/>
    <property type="match status" value="1"/>
</dbReference>
<evidence type="ECO:0000313" key="14">
    <source>
        <dbReference type="EMBL" id="TQV84137.1"/>
    </source>
</evidence>
<sequence>MLASHNLAASQTRLAGLQAQDVYTDLNSLQHLKQMDGEKRERAMRELAGQFESMFLHMMMKSMRAANAVFEQDNPLNSSAVQLHRDMLDSQLALHIGKGSRLGLAESLYRQLLRTYGDDADTQVAGPLQQQLRPAPVLPASSSLPASPPPLSPVPSPPASSSLPASSQPSPKPVSTPSSPASPLLSPAVSSPPASTPPSSPAVAPVRRVSLGDKQSIAADRDGFVAQVYPHARRAAAKLGVDAGVLIAQAALETGWGRHVIHDGNGHSSHNLFNIKADTRWRGDAIRVPTLEYRQGVASRETAAFRQYGDIQDSFDDYVAFLSGNARYRQALSVTADADKFVRALQDAGYATDPAYADKVLRILHSGPLRGESLRGESLRGEPLRGESLRGESLRSEPLRREPLGRESQPREPDGGGDHGQ</sequence>
<evidence type="ECO:0000256" key="7">
    <source>
        <dbReference type="ARBA" id="ARBA00022795"/>
    </source>
</evidence>
<dbReference type="PANTHER" id="PTHR33308">
    <property type="entry name" value="PEPTIDOGLYCAN HYDROLASE FLGJ"/>
    <property type="match status" value="1"/>
</dbReference>
<comment type="subcellular location">
    <subcellularLocation>
        <location evidence="2">Periplasm</location>
    </subcellularLocation>
</comment>
<evidence type="ECO:0000256" key="6">
    <source>
        <dbReference type="ARBA" id="ARBA00022764"/>
    </source>
</evidence>
<dbReference type="Pfam" id="PF10135">
    <property type="entry name" value="Rod-binding"/>
    <property type="match status" value="1"/>
</dbReference>
<feature type="domain" description="Mannosyl-glycoprotein endo-beta-N-acetylglucosamidase-like" evidence="13">
    <location>
        <begin position="210"/>
        <end position="373"/>
    </location>
</feature>
<feature type="compositionally biased region" description="Low complexity" evidence="12">
    <location>
        <begin position="159"/>
        <end position="193"/>
    </location>
</feature>
<protein>
    <recommendedName>
        <fullName evidence="5">Peptidoglycan hydrolase FlgJ</fullName>
    </recommendedName>
    <alternativeName>
        <fullName evidence="11">Muramidase FlgJ</fullName>
    </alternativeName>
</protein>
<evidence type="ECO:0000256" key="9">
    <source>
        <dbReference type="ARBA" id="ARBA00023295"/>
    </source>
</evidence>
<dbReference type="EMBL" id="VHSG01000006">
    <property type="protein sequence ID" value="TQV84137.1"/>
    <property type="molecule type" value="Genomic_DNA"/>
</dbReference>
<keyword evidence="14" id="KW-0966">Cell projection</keyword>
<feature type="compositionally biased region" description="Pro residues" evidence="12">
    <location>
        <begin position="146"/>
        <end position="158"/>
    </location>
</feature>
<evidence type="ECO:0000256" key="4">
    <source>
        <dbReference type="ARBA" id="ARBA00007974"/>
    </source>
</evidence>
<evidence type="ECO:0000256" key="2">
    <source>
        <dbReference type="ARBA" id="ARBA00004418"/>
    </source>
</evidence>
<keyword evidence="7" id="KW-1005">Bacterial flagellum biogenesis</keyword>
<keyword evidence="8 14" id="KW-0378">Hydrolase</keyword>
<accession>A0A545U3S5</accession>
<proteinExistence type="inferred from homology"/>
<keyword evidence="9 14" id="KW-0326">Glycosidase</keyword>
<keyword evidence="15" id="KW-1185">Reference proteome</keyword>
<evidence type="ECO:0000256" key="3">
    <source>
        <dbReference type="ARBA" id="ARBA00006880"/>
    </source>
</evidence>
<evidence type="ECO:0000256" key="1">
    <source>
        <dbReference type="ARBA" id="ARBA00002954"/>
    </source>
</evidence>
<keyword evidence="14" id="KW-0969">Cilium</keyword>
<dbReference type="NCBIfam" id="TIGR02541">
    <property type="entry name" value="flagell_FlgJ"/>
    <property type="match status" value="1"/>
</dbReference>
<dbReference type="InterPro" id="IPR019301">
    <property type="entry name" value="Flagellar_prot_FlgJ_N"/>
</dbReference>
<dbReference type="Pfam" id="PF01832">
    <property type="entry name" value="Glucosaminidase"/>
    <property type="match status" value="1"/>
</dbReference>
<reference evidence="14 15" key="1">
    <citation type="submission" date="2019-06" db="EMBL/GenBank/DDBJ databases">
        <title>Whole genome sequence for Cellvibrionaceae sp. R142.</title>
        <authorList>
            <person name="Wang G."/>
        </authorList>
    </citation>
    <scope>NUCLEOTIDE SEQUENCE [LARGE SCALE GENOMIC DNA]</scope>
    <source>
        <strain evidence="14 15">R142</strain>
    </source>
</reference>
<gene>
    <name evidence="14" type="primary">flgJ</name>
    <name evidence="14" type="ORF">FKG94_05600</name>
</gene>
<dbReference type="GO" id="GO:0071555">
    <property type="term" value="P:cell wall organization"/>
    <property type="evidence" value="ECO:0007669"/>
    <property type="project" value="UniProtKB-KW"/>
</dbReference>
<evidence type="ECO:0000259" key="13">
    <source>
        <dbReference type="SMART" id="SM00047"/>
    </source>
</evidence>
<evidence type="ECO:0000256" key="5">
    <source>
        <dbReference type="ARBA" id="ARBA00013433"/>
    </source>
</evidence>
<dbReference type="InterPro" id="IPR002901">
    <property type="entry name" value="MGlyc_endo_b_GlcNAc-like_dom"/>
</dbReference>
<dbReference type="GO" id="GO:0071973">
    <property type="term" value="P:bacterial-type flagellum-dependent cell motility"/>
    <property type="evidence" value="ECO:0007669"/>
    <property type="project" value="TreeGrafter"/>
</dbReference>
<evidence type="ECO:0000256" key="8">
    <source>
        <dbReference type="ARBA" id="ARBA00022801"/>
    </source>
</evidence>
<dbReference type="AlphaFoldDB" id="A0A545U3S5"/>
<dbReference type="OrthoDB" id="289937at2"/>
<dbReference type="GO" id="GO:0004040">
    <property type="term" value="F:amidase activity"/>
    <property type="evidence" value="ECO:0007669"/>
    <property type="project" value="InterPro"/>
</dbReference>